<reference evidence="2" key="1">
    <citation type="journal article" date="2024" name="Proc. Natl. Acad. Sci. U.S.A.">
        <title>Extraordinary preservation of gene collinearity over three hundred million years revealed in homosporous lycophytes.</title>
        <authorList>
            <person name="Li C."/>
            <person name="Wickell D."/>
            <person name="Kuo L.Y."/>
            <person name="Chen X."/>
            <person name="Nie B."/>
            <person name="Liao X."/>
            <person name="Peng D."/>
            <person name="Ji J."/>
            <person name="Jenkins J."/>
            <person name="Williams M."/>
            <person name="Shu S."/>
            <person name="Plott C."/>
            <person name="Barry K."/>
            <person name="Rajasekar S."/>
            <person name="Grimwood J."/>
            <person name="Han X."/>
            <person name="Sun S."/>
            <person name="Hou Z."/>
            <person name="He W."/>
            <person name="Dai G."/>
            <person name="Sun C."/>
            <person name="Schmutz J."/>
            <person name="Leebens-Mack J.H."/>
            <person name="Li F.W."/>
            <person name="Wang L."/>
        </authorList>
    </citation>
    <scope>NUCLEOTIDE SEQUENCE [LARGE SCALE GENOMIC DNA]</scope>
    <source>
        <strain evidence="2">cv. PW_Plant_1</strain>
    </source>
</reference>
<gene>
    <name evidence="1" type="ORF">O6H91_15G069100</name>
</gene>
<evidence type="ECO:0000313" key="1">
    <source>
        <dbReference type="EMBL" id="KAJ7529858.1"/>
    </source>
</evidence>
<comment type="caution">
    <text evidence="1">The sequence shown here is derived from an EMBL/GenBank/DDBJ whole genome shotgun (WGS) entry which is preliminary data.</text>
</comment>
<protein>
    <submittedName>
        <fullName evidence="1">Uncharacterized protein</fullName>
    </submittedName>
</protein>
<evidence type="ECO:0000313" key="2">
    <source>
        <dbReference type="Proteomes" id="UP001162992"/>
    </source>
</evidence>
<sequence length="512" mass="56674">MIFIPVTSFDRQSIHSSFSDFFLLFLCLLLLSIWIVQNSLETVTAFGIQIILAEDFTMRNPGKHPRLKQVKGQMFTCGMFGTCSNSVLSPRTPPPLQLQEQHPNVLLPHTTSSPLKQDRVLLEKPQKIPIERQEKSTDSEVRSISERRFERVPSSTQWEFALEQEGRIKNRYLALIQRDLSPPEARVPQDRLCPDTQIAESLCLETLVQEICKGSFAEADLKNLRVLAAESEENREYMVEAGVPSSIASLLISPLSEHPDGRLTTSEEAVRLLVALSDSESTKDIFLQPEMLAVIEKLIDNGTTECKMNAVSLLLKLTSRDDLNGSLGSAPGMMEAVLKLLIRAQQAKQQAKVTKYAIKALLALCLCKENRCRAVNAGAVKALVELLSELKSVSAERALAILELLCTTPEGRTASLQHALAIPLLVSMILRVSDRGTEYAAGVLCAICTPENAEAQEMALQVCAPTQLLLLLQSDCTDRARRKALKLLKTLHNFCEESSCIPGAEHLNVSFK</sequence>
<accession>A0ACC2BJA2</accession>
<keyword evidence="2" id="KW-1185">Reference proteome</keyword>
<dbReference type="EMBL" id="CM055106">
    <property type="protein sequence ID" value="KAJ7529858.1"/>
    <property type="molecule type" value="Genomic_DNA"/>
</dbReference>
<name>A0ACC2BJA2_DIPCM</name>
<dbReference type="Proteomes" id="UP001162992">
    <property type="component" value="Chromosome 15"/>
</dbReference>
<organism evidence="1 2">
    <name type="scientific">Diphasiastrum complanatum</name>
    <name type="common">Issler's clubmoss</name>
    <name type="synonym">Lycopodium complanatum</name>
    <dbReference type="NCBI Taxonomy" id="34168"/>
    <lineage>
        <taxon>Eukaryota</taxon>
        <taxon>Viridiplantae</taxon>
        <taxon>Streptophyta</taxon>
        <taxon>Embryophyta</taxon>
        <taxon>Tracheophyta</taxon>
        <taxon>Lycopodiopsida</taxon>
        <taxon>Lycopodiales</taxon>
        <taxon>Lycopodiaceae</taxon>
        <taxon>Lycopodioideae</taxon>
        <taxon>Diphasiastrum</taxon>
    </lineage>
</organism>
<proteinExistence type="predicted"/>